<keyword evidence="3" id="KW-1185">Reference proteome</keyword>
<feature type="signal peptide" evidence="1">
    <location>
        <begin position="1"/>
        <end position="24"/>
    </location>
</feature>
<reference evidence="2" key="1">
    <citation type="submission" date="2020-08" db="EMBL/GenBank/DDBJ databases">
        <title>Multicomponent nature underlies the extraordinary mechanical properties of spider dragline silk.</title>
        <authorList>
            <person name="Kono N."/>
            <person name="Nakamura H."/>
            <person name="Mori M."/>
            <person name="Yoshida Y."/>
            <person name="Ohtoshi R."/>
            <person name="Malay A.D."/>
            <person name="Moran D.A.P."/>
            <person name="Tomita M."/>
            <person name="Numata K."/>
            <person name="Arakawa K."/>
        </authorList>
    </citation>
    <scope>NUCLEOTIDE SEQUENCE</scope>
</reference>
<organism evidence="2 3">
    <name type="scientific">Nephila pilipes</name>
    <name type="common">Giant wood spider</name>
    <name type="synonym">Nephila maculata</name>
    <dbReference type="NCBI Taxonomy" id="299642"/>
    <lineage>
        <taxon>Eukaryota</taxon>
        <taxon>Metazoa</taxon>
        <taxon>Ecdysozoa</taxon>
        <taxon>Arthropoda</taxon>
        <taxon>Chelicerata</taxon>
        <taxon>Arachnida</taxon>
        <taxon>Araneae</taxon>
        <taxon>Araneomorphae</taxon>
        <taxon>Entelegynae</taxon>
        <taxon>Araneoidea</taxon>
        <taxon>Nephilidae</taxon>
        <taxon>Nephila</taxon>
    </lineage>
</organism>
<proteinExistence type="predicted"/>
<gene>
    <name evidence="2" type="ORF">NPIL_664581</name>
</gene>
<comment type="caution">
    <text evidence="2">The sequence shown here is derived from an EMBL/GenBank/DDBJ whole genome shotgun (WGS) entry which is preliminary data.</text>
</comment>
<evidence type="ECO:0000313" key="2">
    <source>
        <dbReference type="EMBL" id="GFS83235.1"/>
    </source>
</evidence>
<accession>A0A8X6MXV1</accession>
<evidence type="ECO:0008006" key="4">
    <source>
        <dbReference type="Google" id="ProtNLM"/>
    </source>
</evidence>
<keyword evidence="1" id="KW-0732">Signal</keyword>
<dbReference type="Proteomes" id="UP000887013">
    <property type="component" value="Unassembled WGS sequence"/>
</dbReference>
<evidence type="ECO:0000313" key="3">
    <source>
        <dbReference type="Proteomes" id="UP000887013"/>
    </source>
</evidence>
<sequence>MRALNVMGWFRIAAFASQSAVWSAYRTDVSSAGVQRFSCSLWRHFLDHAVQCLEKAALSRHSGSGQTPQKSRQWPLNICSVVQHEWIDCLDLALDITHKLCGVDLVRPQSGNGDTCSAFLLGLHQRRLSPTSLAWSTPPLVGF</sequence>
<dbReference type="EMBL" id="BMAW01098137">
    <property type="protein sequence ID" value="GFS83235.1"/>
    <property type="molecule type" value="Genomic_DNA"/>
</dbReference>
<dbReference type="AlphaFoldDB" id="A0A8X6MXV1"/>
<feature type="chain" id="PRO_5036486935" description="Secreted protein" evidence="1">
    <location>
        <begin position="25"/>
        <end position="143"/>
    </location>
</feature>
<evidence type="ECO:0000256" key="1">
    <source>
        <dbReference type="SAM" id="SignalP"/>
    </source>
</evidence>
<protein>
    <recommendedName>
        <fullName evidence="4">Secreted protein</fullName>
    </recommendedName>
</protein>
<name>A0A8X6MXV1_NEPPI</name>